<protein>
    <submittedName>
        <fullName evidence="2">Pyridoxamine 5'-phosphate oxidase family protein</fullName>
    </submittedName>
</protein>
<dbReference type="InterPro" id="IPR012349">
    <property type="entry name" value="Split_barrel_FMN-bd"/>
</dbReference>
<accession>A0ABN1V171</accession>
<evidence type="ECO:0000313" key="3">
    <source>
        <dbReference type="Proteomes" id="UP001501371"/>
    </source>
</evidence>
<name>A0ABN1V171_9ACTN</name>
<dbReference type="Pfam" id="PF12900">
    <property type="entry name" value="Pyridox_ox_2"/>
    <property type="match status" value="1"/>
</dbReference>
<keyword evidence="1" id="KW-0560">Oxidoreductase</keyword>
<dbReference type="InterPro" id="IPR052019">
    <property type="entry name" value="F420H2_bilvrd_red/Heme_oxyg"/>
</dbReference>
<gene>
    <name evidence="2" type="ORF">GCM10009654_53060</name>
</gene>
<comment type="caution">
    <text evidence="2">The sequence shown here is derived from an EMBL/GenBank/DDBJ whole genome shotgun (WGS) entry which is preliminary data.</text>
</comment>
<proteinExistence type="predicted"/>
<reference evidence="2 3" key="1">
    <citation type="journal article" date="2019" name="Int. J. Syst. Evol. Microbiol.">
        <title>The Global Catalogue of Microorganisms (GCM) 10K type strain sequencing project: providing services to taxonomists for standard genome sequencing and annotation.</title>
        <authorList>
            <consortium name="The Broad Institute Genomics Platform"/>
            <consortium name="The Broad Institute Genome Sequencing Center for Infectious Disease"/>
            <person name="Wu L."/>
            <person name="Ma J."/>
        </authorList>
    </citation>
    <scope>NUCLEOTIDE SEQUENCE [LARGE SCALE GENOMIC DNA]</scope>
    <source>
        <strain evidence="2 3">JCM 12696</strain>
    </source>
</reference>
<keyword evidence="3" id="KW-1185">Reference proteome</keyword>
<dbReference type="Proteomes" id="UP001501371">
    <property type="component" value="Unassembled WGS sequence"/>
</dbReference>
<dbReference type="Gene3D" id="2.30.110.10">
    <property type="entry name" value="Electron Transport, Fmn-binding Protein, Chain A"/>
    <property type="match status" value="1"/>
</dbReference>
<dbReference type="EMBL" id="BAAAKV010000057">
    <property type="protein sequence ID" value="GAA1188883.1"/>
    <property type="molecule type" value="Genomic_DNA"/>
</dbReference>
<sequence length="156" mass="17334">MVPAMQRDARERFLADVHVGVLGVTDTRGESAPLLVPVWYRYEPGGDVVVQTARSAVKTRLVEETGRFSLCVQDETAPYRYVSVEGPVVSVTDPADAAEREATAHRYLESDDARDYLTATAHQLTEDITLRMRPERWRTADFAAFAAEFAGSDGNR</sequence>
<dbReference type="PANTHER" id="PTHR35176">
    <property type="entry name" value="HEME OXYGENASE HI_0854-RELATED"/>
    <property type="match status" value="1"/>
</dbReference>
<evidence type="ECO:0000256" key="1">
    <source>
        <dbReference type="ARBA" id="ARBA00023002"/>
    </source>
</evidence>
<dbReference type="PANTHER" id="PTHR35176:SF6">
    <property type="entry name" value="HEME OXYGENASE HI_0854-RELATED"/>
    <property type="match status" value="1"/>
</dbReference>
<evidence type="ECO:0000313" key="2">
    <source>
        <dbReference type="EMBL" id="GAA1188883.1"/>
    </source>
</evidence>
<organism evidence="2 3">
    <name type="scientific">Streptomyces hebeiensis</name>
    <dbReference type="NCBI Taxonomy" id="229486"/>
    <lineage>
        <taxon>Bacteria</taxon>
        <taxon>Bacillati</taxon>
        <taxon>Actinomycetota</taxon>
        <taxon>Actinomycetes</taxon>
        <taxon>Kitasatosporales</taxon>
        <taxon>Streptomycetaceae</taxon>
        <taxon>Streptomyces</taxon>
    </lineage>
</organism>
<dbReference type="SUPFAM" id="SSF50475">
    <property type="entry name" value="FMN-binding split barrel"/>
    <property type="match status" value="1"/>
</dbReference>
<dbReference type="InterPro" id="IPR024747">
    <property type="entry name" value="Pyridox_Oxase-rel"/>
</dbReference>